<comment type="caution">
    <text evidence="2">The sequence shown here is derived from an EMBL/GenBank/DDBJ whole genome shotgun (WGS) entry which is preliminary data.</text>
</comment>
<dbReference type="Proteomes" id="UP000824621">
    <property type="component" value="Unassembled WGS sequence"/>
</dbReference>
<sequence length="212" mass="23532">MRITYNGAREVETAMKASDIWPRNQLVKFVFVLAAIIAMFPAHSAARADFQRFVGEWYGTTLCNSQFRYQVVETKIQFEIDEGVLNSKWTHNMSELMPRGKHVFVPEGEEAGGIFVVNGGFKTSRSWAAHRLGSDANLVLIPIGHTARSCSEMVLYREKAQQKNLVETLSVMGADESNSRQFAMRSEFIKAAATPAYDDTASAIISAGVLSD</sequence>
<accession>A0ABS7WPI7</accession>
<protein>
    <submittedName>
        <fullName evidence="2">Uncharacterized protein</fullName>
    </submittedName>
</protein>
<reference evidence="2 3" key="1">
    <citation type="submission" date="2021-04" db="EMBL/GenBank/DDBJ databases">
        <authorList>
            <person name="Pira H."/>
            <person name="Risdian C."/>
            <person name="Wink J."/>
        </authorList>
    </citation>
    <scope>NUCLEOTIDE SEQUENCE [LARGE SCALE GENOMIC DNA]</scope>
    <source>
        <strain evidence="2 3">DSM 107782</strain>
    </source>
</reference>
<proteinExistence type="predicted"/>
<evidence type="ECO:0000313" key="2">
    <source>
        <dbReference type="EMBL" id="MBZ6379577.1"/>
    </source>
</evidence>
<keyword evidence="3" id="KW-1185">Reference proteome</keyword>
<gene>
    <name evidence="2" type="ORF">KCN53_13150</name>
</gene>
<keyword evidence="1" id="KW-0812">Transmembrane</keyword>
<keyword evidence="1" id="KW-1133">Transmembrane helix</keyword>
<dbReference type="EMBL" id="JAGSGB010000003">
    <property type="protein sequence ID" value="MBZ6379577.1"/>
    <property type="molecule type" value="Genomic_DNA"/>
</dbReference>
<evidence type="ECO:0000313" key="3">
    <source>
        <dbReference type="Proteomes" id="UP000824621"/>
    </source>
</evidence>
<evidence type="ECO:0000256" key="1">
    <source>
        <dbReference type="SAM" id="Phobius"/>
    </source>
</evidence>
<keyword evidence="1" id="KW-0472">Membrane</keyword>
<name>A0ABS7WPI7_9SPHN</name>
<dbReference type="RefSeq" id="WP_143712287.1">
    <property type="nucleotide sequence ID" value="NZ_JAGSGB010000003.1"/>
</dbReference>
<organism evidence="2 3">
    <name type="scientific">Pacificimonas aurantium</name>
    <dbReference type="NCBI Taxonomy" id="1250540"/>
    <lineage>
        <taxon>Bacteria</taxon>
        <taxon>Pseudomonadati</taxon>
        <taxon>Pseudomonadota</taxon>
        <taxon>Alphaproteobacteria</taxon>
        <taxon>Sphingomonadales</taxon>
        <taxon>Sphingosinicellaceae</taxon>
        <taxon>Pacificimonas</taxon>
    </lineage>
</organism>
<feature type="transmembrane region" description="Helical" evidence="1">
    <location>
        <begin position="25"/>
        <end position="42"/>
    </location>
</feature>